<proteinExistence type="predicted"/>
<dbReference type="Proteomes" id="UP000321393">
    <property type="component" value="Unassembled WGS sequence"/>
</dbReference>
<protein>
    <submittedName>
        <fullName evidence="1">Uncharacterized protein</fullName>
    </submittedName>
</protein>
<dbReference type="AlphaFoldDB" id="A0A5A7TRW0"/>
<dbReference type="Proteomes" id="UP000321947">
    <property type="component" value="Unassembled WGS sequence"/>
</dbReference>
<evidence type="ECO:0000313" key="1">
    <source>
        <dbReference type="EMBL" id="KAA0043949.1"/>
    </source>
</evidence>
<sequence>MYVMEGGDGIWWLRNNYDRWIELTEMAKFGAYAAFGSSLRLYVGTSFDLDVES</sequence>
<dbReference type="EMBL" id="SSTE01014973">
    <property type="protein sequence ID" value="KAA0043949.1"/>
    <property type="molecule type" value="Genomic_DNA"/>
</dbReference>
<dbReference type="EMBL" id="SSTD01003829">
    <property type="protein sequence ID" value="TYK25192.1"/>
    <property type="molecule type" value="Genomic_DNA"/>
</dbReference>
<gene>
    <name evidence="2" type="ORF">E5676_scaffold352G003190</name>
    <name evidence="1" type="ORF">E6C27_scaffold236G002920</name>
</gene>
<organism evidence="1 3">
    <name type="scientific">Cucumis melo var. makuwa</name>
    <name type="common">Oriental melon</name>
    <dbReference type="NCBI Taxonomy" id="1194695"/>
    <lineage>
        <taxon>Eukaryota</taxon>
        <taxon>Viridiplantae</taxon>
        <taxon>Streptophyta</taxon>
        <taxon>Embryophyta</taxon>
        <taxon>Tracheophyta</taxon>
        <taxon>Spermatophyta</taxon>
        <taxon>Magnoliopsida</taxon>
        <taxon>eudicotyledons</taxon>
        <taxon>Gunneridae</taxon>
        <taxon>Pentapetalae</taxon>
        <taxon>rosids</taxon>
        <taxon>fabids</taxon>
        <taxon>Cucurbitales</taxon>
        <taxon>Cucurbitaceae</taxon>
        <taxon>Benincaseae</taxon>
        <taxon>Cucumis</taxon>
    </lineage>
</organism>
<comment type="caution">
    <text evidence="1">The sequence shown here is derived from an EMBL/GenBank/DDBJ whole genome shotgun (WGS) entry which is preliminary data.</text>
</comment>
<evidence type="ECO:0000313" key="3">
    <source>
        <dbReference type="Proteomes" id="UP000321393"/>
    </source>
</evidence>
<name>A0A5A7TRW0_CUCMM</name>
<evidence type="ECO:0000313" key="4">
    <source>
        <dbReference type="Proteomes" id="UP000321947"/>
    </source>
</evidence>
<reference evidence="3 4" key="1">
    <citation type="submission" date="2019-08" db="EMBL/GenBank/DDBJ databases">
        <title>Draft genome sequences of two oriental melons (Cucumis melo L. var makuwa).</title>
        <authorList>
            <person name="Kwon S.-Y."/>
        </authorList>
    </citation>
    <scope>NUCLEOTIDE SEQUENCE [LARGE SCALE GENOMIC DNA]</scope>
    <source>
        <strain evidence="4">cv. Chang Bougi</strain>
        <strain evidence="3">cv. SW 3</strain>
        <tissue evidence="1">Leaf</tissue>
    </source>
</reference>
<accession>A0A5A7TRW0</accession>
<evidence type="ECO:0000313" key="2">
    <source>
        <dbReference type="EMBL" id="TYK25192.1"/>
    </source>
</evidence>